<dbReference type="EMBL" id="JAQAGZ010000052">
    <property type="protein sequence ID" value="MCZ8517761.1"/>
    <property type="molecule type" value="Genomic_DNA"/>
</dbReference>
<dbReference type="PANTHER" id="PTHR19136">
    <property type="entry name" value="MOLYBDENUM COFACTOR GUANYLYLTRANSFERASE"/>
    <property type="match status" value="1"/>
</dbReference>
<feature type="binding site" evidence="8">
    <location>
        <begin position="15"/>
        <end position="17"/>
    </location>
    <ligand>
        <name>GTP</name>
        <dbReference type="ChEBI" id="CHEBI:37565"/>
    </ligand>
</feature>
<evidence type="ECO:0000256" key="1">
    <source>
        <dbReference type="ARBA" id="ARBA00022490"/>
    </source>
</evidence>
<proteinExistence type="inferred from homology"/>
<organism evidence="10 11">
    <name type="scientific">Paenibacillus gyeongsangnamensis</name>
    <dbReference type="NCBI Taxonomy" id="3388067"/>
    <lineage>
        <taxon>Bacteria</taxon>
        <taxon>Bacillati</taxon>
        <taxon>Bacillota</taxon>
        <taxon>Bacilli</taxon>
        <taxon>Bacillales</taxon>
        <taxon>Paenibacillaceae</taxon>
        <taxon>Paenibacillus</taxon>
    </lineage>
</organism>
<keyword evidence="7 8" id="KW-0501">Molybdenum cofactor biosynthesis</keyword>
<sequence>MRAERTGSELTGVILAGGQNRRMNGRSKALLTLEGRTFLERQLRELSRICGELLLIAPDRAPFERELAPYGGRVTVLPDLHPGQGPLAGLEAALTAAGGDELWLVGCDMPYVSAEAAIALRELRQANTADAAVARVSGRVHPLHGIYHRSGLPVVQAMLGEQVSRFMLYLDRVQLSVAEEAYFTERGIGTNFVRNVNDPEDYVRLTSGS</sequence>
<keyword evidence="4 8" id="KW-0547">Nucleotide-binding</keyword>
<keyword evidence="11" id="KW-1185">Reference proteome</keyword>
<dbReference type="SUPFAM" id="SSF53448">
    <property type="entry name" value="Nucleotide-diphospho-sugar transferases"/>
    <property type="match status" value="1"/>
</dbReference>
<evidence type="ECO:0000313" key="11">
    <source>
        <dbReference type="Proteomes" id="UP001527882"/>
    </source>
</evidence>
<comment type="domain">
    <text evidence="8">The N-terminal domain determines nucleotide recognition and specific binding, while the C-terminal domain determines the specific binding to the target protein.</text>
</comment>
<dbReference type="CDD" id="cd02503">
    <property type="entry name" value="MobA"/>
    <property type="match status" value="1"/>
</dbReference>
<comment type="caution">
    <text evidence="10">The sequence shown here is derived from an EMBL/GenBank/DDBJ whole genome shotgun (WGS) entry which is preliminary data.</text>
</comment>
<dbReference type="Proteomes" id="UP001527882">
    <property type="component" value="Unassembled WGS sequence"/>
</dbReference>
<feature type="binding site" evidence="8">
    <location>
        <position position="28"/>
    </location>
    <ligand>
        <name>GTP</name>
        <dbReference type="ChEBI" id="CHEBI:37565"/>
    </ligand>
</feature>
<comment type="subcellular location">
    <subcellularLocation>
        <location evidence="8">Cytoplasm</location>
    </subcellularLocation>
</comment>
<comment type="cofactor">
    <cofactor evidence="8">
        <name>Mg(2+)</name>
        <dbReference type="ChEBI" id="CHEBI:18420"/>
    </cofactor>
</comment>
<dbReference type="RefSeq" id="WP_269886288.1">
    <property type="nucleotide sequence ID" value="NZ_JAQAGZ010000052.1"/>
</dbReference>
<dbReference type="InterPro" id="IPR025877">
    <property type="entry name" value="MobA-like_NTP_Trfase"/>
</dbReference>
<comment type="catalytic activity">
    <reaction evidence="8">
        <text>Mo-molybdopterin + GTP + H(+) = Mo-molybdopterin guanine dinucleotide + diphosphate</text>
        <dbReference type="Rhea" id="RHEA:34243"/>
        <dbReference type="ChEBI" id="CHEBI:15378"/>
        <dbReference type="ChEBI" id="CHEBI:33019"/>
        <dbReference type="ChEBI" id="CHEBI:37565"/>
        <dbReference type="ChEBI" id="CHEBI:71302"/>
        <dbReference type="ChEBI" id="CHEBI:71310"/>
        <dbReference type="EC" id="2.7.7.77"/>
    </reaction>
</comment>
<feature type="binding site" evidence="8">
    <location>
        <position position="108"/>
    </location>
    <ligand>
        <name>GTP</name>
        <dbReference type="ChEBI" id="CHEBI:37565"/>
    </ligand>
</feature>
<evidence type="ECO:0000259" key="9">
    <source>
        <dbReference type="Pfam" id="PF12804"/>
    </source>
</evidence>
<dbReference type="PANTHER" id="PTHR19136:SF81">
    <property type="entry name" value="MOLYBDENUM COFACTOR GUANYLYLTRANSFERASE"/>
    <property type="match status" value="1"/>
</dbReference>
<evidence type="ECO:0000256" key="5">
    <source>
        <dbReference type="ARBA" id="ARBA00022842"/>
    </source>
</evidence>
<comment type="similarity">
    <text evidence="8">Belongs to the MobA family.</text>
</comment>
<evidence type="ECO:0000256" key="4">
    <source>
        <dbReference type="ARBA" id="ARBA00022741"/>
    </source>
</evidence>
<name>A0ABT4QM05_9BACL</name>
<feature type="binding site" evidence="8">
    <location>
        <position position="79"/>
    </location>
    <ligand>
        <name>GTP</name>
        <dbReference type="ChEBI" id="CHEBI:37565"/>
    </ligand>
</feature>
<dbReference type="EC" id="2.7.7.77" evidence="8"/>
<dbReference type="Gene3D" id="3.90.550.10">
    <property type="entry name" value="Spore Coat Polysaccharide Biosynthesis Protein SpsA, Chain A"/>
    <property type="match status" value="1"/>
</dbReference>
<keyword evidence="3 8" id="KW-0479">Metal-binding</keyword>
<keyword evidence="5 8" id="KW-0460">Magnesium</keyword>
<evidence type="ECO:0000256" key="8">
    <source>
        <dbReference type="HAMAP-Rule" id="MF_00316"/>
    </source>
</evidence>
<keyword evidence="10" id="KW-0548">Nucleotidyltransferase</keyword>
<keyword evidence="1 8" id="KW-0963">Cytoplasm</keyword>
<keyword evidence="6 8" id="KW-0342">GTP-binding</keyword>
<evidence type="ECO:0000256" key="7">
    <source>
        <dbReference type="ARBA" id="ARBA00023150"/>
    </source>
</evidence>
<comment type="function">
    <text evidence="8">Transfers a GMP moiety from GTP to Mo-molybdopterin (Mo-MPT) cofactor (Moco or molybdenum cofactor) to form Mo-molybdopterin guanine dinucleotide (Mo-MGD) cofactor.</text>
</comment>
<comment type="caution">
    <text evidence="8">Lacks conserved residue(s) required for the propagation of feature annotation.</text>
</comment>
<dbReference type="InterPro" id="IPR013482">
    <property type="entry name" value="Molybde_CF_guanTrfase"/>
</dbReference>
<evidence type="ECO:0000313" key="10">
    <source>
        <dbReference type="EMBL" id="MCZ8517761.1"/>
    </source>
</evidence>
<dbReference type="GO" id="GO:0016779">
    <property type="term" value="F:nucleotidyltransferase activity"/>
    <property type="evidence" value="ECO:0007669"/>
    <property type="project" value="UniProtKB-KW"/>
</dbReference>
<evidence type="ECO:0000256" key="2">
    <source>
        <dbReference type="ARBA" id="ARBA00022679"/>
    </source>
</evidence>
<feature type="binding site" evidence="8">
    <location>
        <position position="108"/>
    </location>
    <ligand>
        <name>Mg(2+)</name>
        <dbReference type="ChEBI" id="CHEBI:18420"/>
    </ligand>
</feature>
<protein>
    <recommendedName>
        <fullName evidence="8">Probable molybdenum cofactor guanylyltransferase</fullName>
        <shortName evidence="8">MoCo guanylyltransferase</shortName>
        <ecNumber evidence="8">2.7.7.77</ecNumber>
    </recommendedName>
    <alternativeName>
        <fullName evidence="8">GTP:molybdopterin guanylyltransferase</fullName>
    </alternativeName>
    <alternativeName>
        <fullName evidence="8">Mo-MPT guanylyltransferase</fullName>
    </alternativeName>
    <alternativeName>
        <fullName evidence="8">Molybdopterin guanylyltransferase</fullName>
    </alternativeName>
    <alternativeName>
        <fullName evidence="8">Molybdopterin-guanine dinucleotide synthase</fullName>
        <shortName evidence="8">MGD synthase</shortName>
    </alternativeName>
</protein>
<feature type="domain" description="MobA-like NTP transferase" evidence="9">
    <location>
        <begin position="12"/>
        <end position="168"/>
    </location>
</feature>
<keyword evidence="2 8" id="KW-0808">Transferase</keyword>
<dbReference type="HAMAP" id="MF_00316">
    <property type="entry name" value="MobA"/>
    <property type="match status" value="1"/>
</dbReference>
<dbReference type="InterPro" id="IPR029044">
    <property type="entry name" value="Nucleotide-diphossugar_trans"/>
</dbReference>
<reference evidence="10 11" key="1">
    <citation type="submission" date="2022-12" db="EMBL/GenBank/DDBJ databases">
        <title>Draft genome sequence of Paenibacillus sp. dW9.</title>
        <authorList>
            <person name="Choi E.-W."/>
            <person name="Kim D.-U."/>
        </authorList>
    </citation>
    <scope>NUCLEOTIDE SEQUENCE [LARGE SCALE GENOMIC DNA]</scope>
    <source>
        <strain evidence="11">dW9</strain>
    </source>
</reference>
<dbReference type="Pfam" id="PF12804">
    <property type="entry name" value="NTP_transf_3"/>
    <property type="match status" value="1"/>
</dbReference>
<gene>
    <name evidence="8" type="primary">mobA</name>
    <name evidence="10" type="ORF">O9H85_36830</name>
</gene>
<evidence type="ECO:0000256" key="3">
    <source>
        <dbReference type="ARBA" id="ARBA00022723"/>
    </source>
</evidence>
<accession>A0ABT4QM05</accession>
<evidence type="ECO:0000256" key="6">
    <source>
        <dbReference type="ARBA" id="ARBA00023134"/>
    </source>
</evidence>